<gene>
    <name evidence="2" type="ORF">D9611_013407</name>
</gene>
<organism evidence="2 3">
    <name type="scientific">Ephemerocybe angulata</name>
    <dbReference type="NCBI Taxonomy" id="980116"/>
    <lineage>
        <taxon>Eukaryota</taxon>
        <taxon>Fungi</taxon>
        <taxon>Dikarya</taxon>
        <taxon>Basidiomycota</taxon>
        <taxon>Agaricomycotina</taxon>
        <taxon>Agaricomycetes</taxon>
        <taxon>Agaricomycetidae</taxon>
        <taxon>Agaricales</taxon>
        <taxon>Agaricineae</taxon>
        <taxon>Psathyrellaceae</taxon>
        <taxon>Ephemerocybe</taxon>
    </lineage>
</organism>
<keyword evidence="3" id="KW-1185">Reference proteome</keyword>
<evidence type="ECO:0000259" key="1">
    <source>
        <dbReference type="Pfam" id="PF00144"/>
    </source>
</evidence>
<proteinExistence type="predicted"/>
<comment type="caution">
    <text evidence="2">The sequence shown here is derived from an EMBL/GenBank/DDBJ whole genome shotgun (WGS) entry which is preliminary data.</text>
</comment>
<accession>A0A8H5FAK7</accession>
<evidence type="ECO:0000313" key="2">
    <source>
        <dbReference type="EMBL" id="KAF5329846.1"/>
    </source>
</evidence>
<dbReference type="InterPro" id="IPR050789">
    <property type="entry name" value="Diverse_Enzym_Activities"/>
</dbReference>
<dbReference type="InterPro" id="IPR012338">
    <property type="entry name" value="Beta-lactam/transpept-like"/>
</dbReference>
<dbReference type="SUPFAM" id="SSF56601">
    <property type="entry name" value="beta-lactamase/transpeptidase-like"/>
    <property type="match status" value="1"/>
</dbReference>
<dbReference type="Pfam" id="PF00144">
    <property type="entry name" value="Beta-lactamase"/>
    <property type="match status" value="1"/>
</dbReference>
<dbReference type="PANTHER" id="PTHR43283">
    <property type="entry name" value="BETA-LACTAMASE-RELATED"/>
    <property type="match status" value="1"/>
</dbReference>
<reference evidence="2 3" key="1">
    <citation type="journal article" date="2020" name="ISME J.">
        <title>Uncovering the hidden diversity of litter-decomposition mechanisms in mushroom-forming fungi.</title>
        <authorList>
            <person name="Floudas D."/>
            <person name="Bentzer J."/>
            <person name="Ahren D."/>
            <person name="Johansson T."/>
            <person name="Persson P."/>
            <person name="Tunlid A."/>
        </authorList>
    </citation>
    <scope>NUCLEOTIDE SEQUENCE [LARGE SCALE GENOMIC DNA]</scope>
    <source>
        <strain evidence="2 3">CBS 175.51</strain>
    </source>
</reference>
<feature type="domain" description="Beta-lactamase-related" evidence="1">
    <location>
        <begin position="48"/>
        <end position="233"/>
    </location>
</feature>
<sequence length="419" mass="46953">MEGFEEAYIMLQRPTSASNLGRLLRMARLSSAKALNSFIDQLGLDVPPFVFGVTSAKEEIYLRAHGKGRVDKEGLEGELNSDTASWICSESKLITHVAALQLIERGDLALETPVSDYLPQLNNLVIVNEGTKEWRPATRVMTVEHLLHHTSGLFYSSGPSGGVPDWDQDLHNPYTAPQDAHDSVGKFLGLIKGDLPGIPVKFEPGTDWAYGWSSDILGFVIEKVSGMSLEVYLCVFLQPEKGQNRATGTYSESRISQKFIFQPLQMRRTTFLPTKQIKENMICISFRKKLGDGTMEVVPWGHRYYETDPDKVHLFCGGGHLISSTNDYLAFLRHLLQIYAGSAQQPIISRNHIMELFESSLDPTSQRTMEEFMRDVMPVEGVQWSSGQAINLKDWPGMRREGSGFCKSSLELPEVPKSY</sequence>
<dbReference type="InterPro" id="IPR001466">
    <property type="entry name" value="Beta-lactam-related"/>
</dbReference>
<dbReference type="PANTHER" id="PTHR43283:SF3">
    <property type="entry name" value="BETA-LACTAMASE FAMILY PROTEIN (AFU_ORTHOLOGUE AFUA_5G07500)"/>
    <property type="match status" value="1"/>
</dbReference>
<dbReference type="EMBL" id="JAACJK010000120">
    <property type="protein sequence ID" value="KAF5329846.1"/>
    <property type="molecule type" value="Genomic_DNA"/>
</dbReference>
<protein>
    <recommendedName>
        <fullName evidence="1">Beta-lactamase-related domain-containing protein</fullName>
    </recommendedName>
</protein>
<dbReference type="AlphaFoldDB" id="A0A8H5FAK7"/>
<dbReference type="Proteomes" id="UP000541558">
    <property type="component" value="Unassembled WGS sequence"/>
</dbReference>
<dbReference type="OrthoDB" id="428260at2759"/>
<dbReference type="Gene3D" id="3.40.710.10">
    <property type="entry name" value="DD-peptidase/beta-lactamase superfamily"/>
    <property type="match status" value="2"/>
</dbReference>
<evidence type="ECO:0000313" key="3">
    <source>
        <dbReference type="Proteomes" id="UP000541558"/>
    </source>
</evidence>
<name>A0A8H5FAK7_9AGAR</name>